<organism evidence="30 31">
    <name type="scientific">Ruania alba</name>
    <dbReference type="NCBI Taxonomy" id="648782"/>
    <lineage>
        <taxon>Bacteria</taxon>
        <taxon>Bacillati</taxon>
        <taxon>Actinomycetota</taxon>
        <taxon>Actinomycetes</taxon>
        <taxon>Micrococcales</taxon>
        <taxon>Ruaniaceae</taxon>
        <taxon>Ruania</taxon>
    </lineage>
</organism>
<dbReference type="SUPFAM" id="SSF47644">
    <property type="entry name" value="Methionine synthase domain"/>
    <property type="match status" value="1"/>
</dbReference>
<dbReference type="GO" id="GO:0050667">
    <property type="term" value="P:homocysteine metabolic process"/>
    <property type="evidence" value="ECO:0007669"/>
    <property type="project" value="TreeGrafter"/>
</dbReference>
<evidence type="ECO:0000256" key="12">
    <source>
        <dbReference type="ARBA" id="ARBA00022691"/>
    </source>
</evidence>
<evidence type="ECO:0000256" key="13">
    <source>
        <dbReference type="ARBA" id="ARBA00022723"/>
    </source>
</evidence>
<dbReference type="STRING" id="648782.SAMN04488554_1095"/>
<dbReference type="InterPro" id="IPR036724">
    <property type="entry name" value="Cobalamin-bd_sf"/>
</dbReference>
<feature type="domain" description="Hcy-binding" evidence="25">
    <location>
        <begin position="1"/>
        <end position="296"/>
    </location>
</feature>
<keyword evidence="31" id="KW-1185">Reference proteome</keyword>
<dbReference type="GO" id="GO:0008705">
    <property type="term" value="F:methionine synthase activity"/>
    <property type="evidence" value="ECO:0007669"/>
    <property type="project" value="UniProtKB-UniRule"/>
</dbReference>
<dbReference type="InterPro" id="IPR050554">
    <property type="entry name" value="Met_Synthase/Corrinoid"/>
</dbReference>
<feature type="binding site" evidence="22">
    <location>
        <position position="916"/>
    </location>
    <ligand>
        <name>S-adenosyl-L-methionine</name>
        <dbReference type="ChEBI" id="CHEBI:59789"/>
    </ligand>
</feature>
<dbReference type="GO" id="GO:0032259">
    <property type="term" value="P:methylation"/>
    <property type="evidence" value="ECO:0007669"/>
    <property type="project" value="UniProtKB-KW"/>
</dbReference>
<comment type="pathway">
    <text evidence="4 20">Amino-acid biosynthesis; L-methionine biosynthesis via de novo pathway; L-methionine from L-homocysteine (MetH route): step 1/1.</text>
</comment>
<feature type="binding site" evidence="21 23">
    <location>
        <position position="215"/>
    </location>
    <ligand>
        <name>Zn(2+)</name>
        <dbReference type="ChEBI" id="CHEBI:29105"/>
    </ligand>
</feature>
<evidence type="ECO:0000256" key="3">
    <source>
        <dbReference type="ARBA" id="ARBA00001956"/>
    </source>
</evidence>
<feature type="binding site" evidence="22">
    <location>
        <position position="835"/>
    </location>
    <ligand>
        <name>methylcob(III)alamin</name>
        <dbReference type="ChEBI" id="CHEBI:28115"/>
    </ligand>
</feature>
<evidence type="ECO:0000259" key="27">
    <source>
        <dbReference type="PROSITE" id="PS50974"/>
    </source>
</evidence>
<keyword evidence="11 20" id="KW-0808">Transferase</keyword>
<feature type="binding site" description="axial binding residue" evidence="21">
    <location>
        <position position="732"/>
    </location>
    <ligand>
        <name>methylcob(III)alamin</name>
        <dbReference type="ChEBI" id="CHEBI:28115"/>
    </ligand>
    <ligandPart>
        <name>Co</name>
        <dbReference type="ChEBI" id="CHEBI:27638"/>
    </ligandPart>
</feature>
<dbReference type="Gene3D" id="1.10.1240.10">
    <property type="entry name" value="Methionine synthase domain"/>
    <property type="match status" value="1"/>
</dbReference>
<dbReference type="EC" id="2.1.1.13" evidence="6 19"/>
<evidence type="ECO:0000256" key="15">
    <source>
        <dbReference type="ARBA" id="ARBA00022833"/>
    </source>
</evidence>
<keyword evidence="15 20" id="KW-0862">Zinc</keyword>
<sequence length="1164" mass="125844">MRTRVVVADGGMGTMIQDAGLTLEDFQNLEGCNEILNVTRPEVVESLHDQYFAVGVDCVETNTFGANASNLGDYDIIERIGELAEAGAVIARRSAEKHATPDHSRWVLGSMGPGTKLPSLGHVTYASLKDSFAQQAAGLIRGGADALLVETSQDLLQTKAAVNACKQAQVETGLEVPIFAQVTVETTGTMLMGSEIGAALTTLAALGIDAIGLNCATGPAEMSEHLRHLSKHSPVPVTCMPNAGLPVLGKHGAEYPLTPEELAAAHDQFTAEFGLSLVGGCCGTTPEHLRAVVERVRGRAVVDRHPEPTHGVASLYAHTDFDQDAAFLAIGERTNANGSKAFREAMLAENWDECVQIARAQTRDGAHLLDVCVDYVGRDGVADVRSVVSRLASASTLPLVIDSTEPAVIGAGLELVGGRAVVNSVNFEDGDGPDSRYAKIMPHVLEHGAAVVALTIDEEGQARTAEHKVAIASRLIDDLTGTWGMAVQDIIVDTLTFPIATGQEETRRDAIETIEAIRELKRRYPAVHTTLGVSNISFGLNPAARVVLNSVFLHAAVEAGLDSAIVHAAKILPLAQIPEEQRQAAEDLVWDRRAYDGDQMTHDPLAHLLEVFSGVDSAALKDARAAELAALPLDERLARRIIDGEMKGLHDDLDAALEQGWKALDIVNDQLLAGMKVVGERFGAGEMQLPFVLQSAETMKTAVAHLEPHMEKVEAGEGKGTIVLGTVRGDVHDIGKNLVDIILTNNGFTVVNIGIKQPVSAFIEAAEEHKANVIGMSGLLVKSTVVMKENLEELNSRGLAEKYPVLLGGAALTRVYVEDDLDDVYDGEVRYARDAFEGLRLMEPLVRVARGEAPDAVGLPELKKRRHAKVTVDETPAEDLPERSDVATDNRVPEPPFWGTRIVKGIALAEYSAFLDERATFMGQWGLKPGRGEGGSSYEELVETEGRPRLREWMARIASEDMLTPSVVYGYFPVVAEGDDVVLLHHEGPDGGSGGEPGTERMRFTFPRQRRDRHLCLADFVRSRESGETDVLGVQLVTVGSGVATHTARLFEANAYREYLELHGLSVQLTEALAEYWHARVRGELGFAGEDPADLEGMFKVDYRGARYSFGYPACPDLEDRAKIIELLRPERIGVTLSEELQLHPEQSTDAVVFHHPEAKYFSV</sequence>
<dbReference type="InterPro" id="IPR003759">
    <property type="entry name" value="Cbl-bd_cap"/>
</dbReference>
<dbReference type="InterPro" id="IPR036589">
    <property type="entry name" value="HCY_dom_sf"/>
</dbReference>
<evidence type="ECO:0000256" key="19">
    <source>
        <dbReference type="NCBIfam" id="TIGR02082"/>
    </source>
</evidence>
<keyword evidence="9 20" id="KW-0028">Amino-acid biosynthesis</keyword>
<evidence type="ECO:0000256" key="7">
    <source>
        <dbReference type="ARBA" id="ARBA00013998"/>
    </source>
</evidence>
<evidence type="ECO:0000256" key="17">
    <source>
        <dbReference type="ARBA" id="ARBA00023285"/>
    </source>
</evidence>
<evidence type="ECO:0000259" key="29">
    <source>
        <dbReference type="PROSITE" id="PS51337"/>
    </source>
</evidence>
<dbReference type="PROSITE" id="PS51332">
    <property type="entry name" value="B12_BINDING"/>
    <property type="match status" value="1"/>
</dbReference>
<dbReference type="FunFam" id="1.10.1240.10:FF:000002">
    <property type="entry name" value="Methionine synthase"/>
    <property type="match status" value="1"/>
</dbReference>
<dbReference type="InterPro" id="IPR003726">
    <property type="entry name" value="HCY_dom"/>
</dbReference>
<dbReference type="SUPFAM" id="SSF52242">
    <property type="entry name" value="Cobalamin (vitamin B12)-binding domain"/>
    <property type="match status" value="1"/>
</dbReference>
<evidence type="ECO:0000256" key="4">
    <source>
        <dbReference type="ARBA" id="ARBA00005178"/>
    </source>
</evidence>
<dbReference type="Pfam" id="PF02310">
    <property type="entry name" value="B12-binding"/>
    <property type="match status" value="1"/>
</dbReference>
<dbReference type="Gene3D" id="3.20.20.330">
    <property type="entry name" value="Homocysteine-binding-like domain"/>
    <property type="match status" value="1"/>
</dbReference>
<feature type="domain" description="Pterin-binding" evidence="26">
    <location>
        <begin position="327"/>
        <end position="586"/>
    </location>
</feature>
<accession>A0A1H5EQ80</accession>
<feature type="binding site" evidence="22">
    <location>
        <begin position="729"/>
        <end position="733"/>
    </location>
    <ligand>
        <name>methylcob(III)alamin</name>
        <dbReference type="ChEBI" id="CHEBI:28115"/>
    </ligand>
</feature>
<reference evidence="31" key="1">
    <citation type="submission" date="2016-10" db="EMBL/GenBank/DDBJ databases">
        <authorList>
            <person name="Varghese N."/>
            <person name="Submissions S."/>
        </authorList>
    </citation>
    <scope>NUCLEOTIDE SEQUENCE [LARGE SCALE GENOMIC DNA]</scope>
    <source>
        <strain evidence="31">DSM 21368</strain>
    </source>
</reference>
<dbReference type="PROSITE" id="PS50972">
    <property type="entry name" value="PTERIN_BINDING"/>
    <property type="match status" value="1"/>
</dbReference>
<dbReference type="EMBL" id="FNTX01000001">
    <property type="protein sequence ID" value="SED93256.1"/>
    <property type="molecule type" value="Genomic_DNA"/>
</dbReference>
<dbReference type="FunFam" id="3.20.20.20:FF:000007">
    <property type="entry name" value="Methionine synthase"/>
    <property type="match status" value="1"/>
</dbReference>
<keyword evidence="13 20" id="KW-0479">Metal-binding</keyword>
<evidence type="ECO:0000256" key="24">
    <source>
        <dbReference type="SAM" id="MobiDB-lite"/>
    </source>
</evidence>
<keyword evidence="16 20" id="KW-0486">Methionine biosynthesis</keyword>
<dbReference type="InterPro" id="IPR036594">
    <property type="entry name" value="Meth_synthase_dom"/>
</dbReference>
<dbReference type="Gene3D" id="3.10.196.10">
    <property type="entry name" value="Vitamin B12-dependent methionine synthase, activation domain"/>
    <property type="match status" value="1"/>
</dbReference>
<dbReference type="PANTHER" id="PTHR45833">
    <property type="entry name" value="METHIONINE SYNTHASE"/>
    <property type="match status" value="1"/>
</dbReference>
<dbReference type="Pfam" id="PF02574">
    <property type="entry name" value="S-methyl_trans"/>
    <property type="match status" value="1"/>
</dbReference>
<evidence type="ECO:0000256" key="9">
    <source>
        <dbReference type="ARBA" id="ARBA00022605"/>
    </source>
</evidence>
<comment type="cofactor">
    <cofactor evidence="2 20 23">
        <name>Zn(2+)</name>
        <dbReference type="ChEBI" id="CHEBI:29105"/>
    </cofactor>
</comment>
<keyword evidence="17 20" id="KW-0170">Cobalt</keyword>
<dbReference type="Pfam" id="PF00809">
    <property type="entry name" value="Pterin_bind"/>
    <property type="match status" value="1"/>
</dbReference>
<dbReference type="NCBIfam" id="TIGR02082">
    <property type="entry name" value="metH"/>
    <property type="match status" value="1"/>
</dbReference>
<dbReference type="PIRSF" id="PIRSF000381">
    <property type="entry name" value="MetH"/>
    <property type="match status" value="1"/>
</dbReference>
<dbReference type="GO" id="GO:0031419">
    <property type="term" value="F:cobalamin binding"/>
    <property type="evidence" value="ECO:0007669"/>
    <property type="project" value="UniProtKB-UniRule"/>
</dbReference>
<dbReference type="AlphaFoldDB" id="A0A1H5EQ80"/>
<comment type="similarity">
    <text evidence="5">Belongs to the vitamin-B12 dependent methionine synthase family.</text>
</comment>
<dbReference type="InterPro" id="IPR004223">
    <property type="entry name" value="VitB12-dep_Met_synth_activ_dom"/>
</dbReference>
<evidence type="ECO:0000256" key="5">
    <source>
        <dbReference type="ARBA" id="ARBA00010398"/>
    </source>
</evidence>
<dbReference type="PROSITE" id="PS50970">
    <property type="entry name" value="HCY"/>
    <property type="match status" value="1"/>
</dbReference>
<feature type="compositionally biased region" description="Basic and acidic residues" evidence="24">
    <location>
        <begin position="880"/>
        <end position="891"/>
    </location>
</feature>
<dbReference type="UniPathway" id="UPA00051">
    <property type="reaction ID" value="UER00081"/>
</dbReference>
<feature type="domain" description="B12-binding N-terminal" evidence="29">
    <location>
        <begin position="624"/>
        <end position="718"/>
    </location>
</feature>
<proteinExistence type="inferred from homology"/>
<dbReference type="GO" id="GO:0005829">
    <property type="term" value="C:cytosol"/>
    <property type="evidence" value="ECO:0007669"/>
    <property type="project" value="TreeGrafter"/>
</dbReference>
<evidence type="ECO:0000256" key="2">
    <source>
        <dbReference type="ARBA" id="ARBA00001947"/>
    </source>
</evidence>
<dbReference type="FunFam" id="3.20.20.330:FF:000001">
    <property type="entry name" value="Methionine synthase"/>
    <property type="match status" value="1"/>
</dbReference>
<comment type="function">
    <text evidence="18 20">Catalyzes the transfer of a methyl group from methyl-cobalamin to homocysteine, yielding enzyme-bound cob(I)alamin and methionine. Subsequently, remethylates the cofactor using methyltetrahydrofolate.</text>
</comment>
<keyword evidence="14" id="KW-0677">Repeat</keyword>
<evidence type="ECO:0000256" key="23">
    <source>
        <dbReference type="PROSITE-ProRule" id="PRU00333"/>
    </source>
</evidence>
<feature type="region of interest" description="Disordered" evidence="24">
    <location>
        <begin position="868"/>
        <end position="891"/>
    </location>
</feature>
<dbReference type="PROSITE" id="PS50974">
    <property type="entry name" value="ADOMET_ACTIVATION"/>
    <property type="match status" value="1"/>
</dbReference>
<feature type="binding site" evidence="21 23">
    <location>
        <position position="282"/>
    </location>
    <ligand>
        <name>Zn(2+)</name>
        <dbReference type="ChEBI" id="CHEBI:29105"/>
    </ligand>
</feature>
<gene>
    <name evidence="30" type="ORF">SAMN04488554_1095</name>
</gene>
<dbReference type="SUPFAM" id="SSF82282">
    <property type="entry name" value="Homocysteine S-methyltransferase"/>
    <property type="match status" value="1"/>
</dbReference>
<keyword evidence="10 20" id="KW-0846">Cobalamin</keyword>
<keyword evidence="12 20" id="KW-0949">S-adenosyl-L-methionine</keyword>
<keyword evidence="8 20" id="KW-0489">Methyltransferase</keyword>
<dbReference type="GO" id="GO:0008270">
    <property type="term" value="F:zinc ion binding"/>
    <property type="evidence" value="ECO:0007669"/>
    <property type="project" value="UniProtKB-UniRule"/>
</dbReference>
<name>A0A1H5EQ80_9MICO</name>
<dbReference type="GO" id="GO:0046653">
    <property type="term" value="P:tetrahydrofolate metabolic process"/>
    <property type="evidence" value="ECO:0007669"/>
    <property type="project" value="TreeGrafter"/>
</dbReference>
<evidence type="ECO:0000256" key="14">
    <source>
        <dbReference type="ARBA" id="ARBA00022737"/>
    </source>
</evidence>
<comment type="cofactor">
    <cofactor evidence="3 20 21">
        <name>methylcob(III)alamin</name>
        <dbReference type="ChEBI" id="CHEBI:28115"/>
    </cofactor>
</comment>
<evidence type="ECO:0000259" key="25">
    <source>
        <dbReference type="PROSITE" id="PS50970"/>
    </source>
</evidence>
<comment type="catalytic activity">
    <reaction evidence="1 20">
        <text>(6S)-5-methyl-5,6,7,8-tetrahydrofolate + L-homocysteine = (6S)-5,6,7,8-tetrahydrofolate + L-methionine</text>
        <dbReference type="Rhea" id="RHEA:11172"/>
        <dbReference type="ChEBI" id="CHEBI:18608"/>
        <dbReference type="ChEBI" id="CHEBI:57453"/>
        <dbReference type="ChEBI" id="CHEBI:57844"/>
        <dbReference type="ChEBI" id="CHEBI:58199"/>
        <dbReference type="EC" id="2.1.1.13"/>
    </reaction>
</comment>
<dbReference type="InterPro" id="IPR011822">
    <property type="entry name" value="MetH"/>
</dbReference>
<dbReference type="Proteomes" id="UP000199220">
    <property type="component" value="Unassembled WGS sequence"/>
</dbReference>
<evidence type="ECO:0000256" key="22">
    <source>
        <dbReference type="PIRSR" id="PIRSR000381-2"/>
    </source>
</evidence>
<dbReference type="Gene3D" id="3.20.20.20">
    <property type="entry name" value="Dihydropteroate synthase-like"/>
    <property type="match status" value="1"/>
</dbReference>
<evidence type="ECO:0000313" key="31">
    <source>
        <dbReference type="Proteomes" id="UP000199220"/>
    </source>
</evidence>
<evidence type="ECO:0000256" key="16">
    <source>
        <dbReference type="ARBA" id="ARBA00023167"/>
    </source>
</evidence>
<comment type="domain">
    <text evidence="20">Modular enzyme with four functionally distinct domains. The isolated Hcy-binding domain catalyzes methyl transfer from free methylcobalamin to homocysteine. The Hcy-binding domain in association with the pterin-binding domain catalyzes the methylation of cob(I)alamin by methyltetrahydrofolate and the methylation of homocysteine. The B12-binding domain binds the cofactor. The AdoMet activation domain binds S-adenosyl-L-methionine. Under aerobic conditions cob(I)alamin can be converted to inactive cob(II)alamin. Reductive methylation by S-adenosyl-L-methionine and flavodoxin regenerates methylcobalamin.</text>
</comment>
<dbReference type="InterPro" id="IPR000489">
    <property type="entry name" value="Pterin-binding_dom"/>
</dbReference>
<evidence type="ECO:0000256" key="10">
    <source>
        <dbReference type="ARBA" id="ARBA00022628"/>
    </source>
</evidence>
<feature type="binding site" evidence="22">
    <location>
        <position position="777"/>
    </location>
    <ligand>
        <name>methylcob(III)alamin</name>
        <dbReference type="ChEBI" id="CHEBI:28115"/>
    </ligand>
</feature>
<dbReference type="FunFam" id="3.40.50.280:FF:000004">
    <property type="entry name" value="Methionine synthase"/>
    <property type="match status" value="1"/>
</dbReference>
<dbReference type="SMART" id="SM01018">
    <property type="entry name" value="B12-binding_2"/>
    <property type="match status" value="1"/>
</dbReference>
<feature type="binding site" evidence="22">
    <location>
        <begin position="1161"/>
        <end position="1162"/>
    </location>
    <ligand>
        <name>S-adenosyl-L-methionine</name>
        <dbReference type="ChEBI" id="CHEBI:59789"/>
    </ligand>
</feature>
<evidence type="ECO:0000256" key="8">
    <source>
        <dbReference type="ARBA" id="ARBA00022603"/>
    </source>
</evidence>
<feature type="domain" description="B12-binding" evidence="28">
    <location>
        <begin position="719"/>
        <end position="856"/>
    </location>
</feature>
<evidence type="ECO:0000259" key="26">
    <source>
        <dbReference type="PROSITE" id="PS50972"/>
    </source>
</evidence>
<evidence type="ECO:0000256" key="20">
    <source>
        <dbReference type="PIRNR" id="PIRNR000381"/>
    </source>
</evidence>
<evidence type="ECO:0000256" key="1">
    <source>
        <dbReference type="ARBA" id="ARBA00001700"/>
    </source>
</evidence>
<evidence type="ECO:0000256" key="18">
    <source>
        <dbReference type="ARBA" id="ARBA00025552"/>
    </source>
</evidence>
<dbReference type="PROSITE" id="PS51337">
    <property type="entry name" value="B12_BINDING_NTER"/>
    <property type="match status" value="1"/>
</dbReference>
<dbReference type="CDD" id="cd00740">
    <property type="entry name" value="MeTr"/>
    <property type="match status" value="1"/>
</dbReference>
<feature type="binding site" evidence="21 23">
    <location>
        <position position="281"/>
    </location>
    <ligand>
        <name>Zn(2+)</name>
        <dbReference type="ChEBI" id="CHEBI:29105"/>
    </ligand>
</feature>
<evidence type="ECO:0000256" key="6">
    <source>
        <dbReference type="ARBA" id="ARBA00012032"/>
    </source>
</evidence>
<evidence type="ECO:0000259" key="28">
    <source>
        <dbReference type="PROSITE" id="PS51332"/>
    </source>
</evidence>
<evidence type="ECO:0000313" key="30">
    <source>
        <dbReference type="EMBL" id="SED93256.1"/>
    </source>
</evidence>
<feature type="binding site" evidence="22">
    <location>
        <position position="1107"/>
    </location>
    <ligand>
        <name>S-adenosyl-L-methionine</name>
        <dbReference type="ChEBI" id="CHEBI:59789"/>
    </ligand>
</feature>
<dbReference type="InterPro" id="IPR037010">
    <property type="entry name" value="VitB12-dep_Met_synth_activ_sf"/>
</dbReference>
<dbReference type="Pfam" id="PF02965">
    <property type="entry name" value="Met_synt_B12"/>
    <property type="match status" value="1"/>
</dbReference>
<dbReference type="Pfam" id="PF02607">
    <property type="entry name" value="B12-binding_2"/>
    <property type="match status" value="1"/>
</dbReference>
<dbReference type="SUPFAM" id="SSF56507">
    <property type="entry name" value="Methionine synthase activation domain-like"/>
    <property type="match status" value="1"/>
</dbReference>
<evidence type="ECO:0000256" key="21">
    <source>
        <dbReference type="PIRSR" id="PIRSR000381-1"/>
    </source>
</evidence>
<evidence type="ECO:0000256" key="11">
    <source>
        <dbReference type="ARBA" id="ARBA00022679"/>
    </source>
</evidence>
<dbReference type="Gene3D" id="3.40.50.280">
    <property type="entry name" value="Cobalamin-binding domain"/>
    <property type="match status" value="1"/>
</dbReference>
<protein>
    <recommendedName>
        <fullName evidence="7 19">Methionine synthase</fullName>
        <ecNumber evidence="6 19">2.1.1.13</ecNumber>
    </recommendedName>
    <alternativeName>
        <fullName evidence="20">5-methyltetrahydrofolate--homocysteine methyltransferase</fullName>
    </alternativeName>
</protein>
<dbReference type="PANTHER" id="PTHR45833:SF1">
    <property type="entry name" value="METHIONINE SYNTHASE"/>
    <property type="match status" value="1"/>
</dbReference>
<feature type="domain" description="AdoMet activation" evidence="27">
    <location>
        <begin position="869"/>
        <end position="1164"/>
    </location>
</feature>
<dbReference type="InterPro" id="IPR006158">
    <property type="entry name" value="Cobalamin-bd"/>
</dbReference>
<dbReference type="InterPro" id="IPR011005">
    <property type="entry name" value="Dihydropteroate_synth-like_sf"/>
</dbReference>
<dbReference type="SUPFAM" id="SSF51717">
    <property type="entry name" value="Dihydropteroate synthetase-like"/>
    <property type="match status" value="1"/>
</dbReference>